<name>A0AA36F3X2_OCTVU</name>
<protein>
    <submittedName>
        <fullName evidence="2">Uncharacterized protein</fullName>
    </submittedName>
</protein>
<evidence type="ECO:0000313" key="3">
    <source>
        <dbReference type="Proteomes" id="UP001162480"/>
    </source>
</evidence>
<proteinExistence type="predicted"/>
<organism evidence="2 3">
    <name type="scientific">Octopus vulgaris</name>
    <name type="common">Common octopus</name>
    <dbReference type="NCBI Taxonomy" id="6645"/>
    <lineage>
        <taxon>Eukaryota</taxon>
        <taxon>Metazoa</taxon>
        <taxon>Spiralia</taxon>
        <taxon>Lophotrochozoa</taxon>
        <taxon>Mollusca</taxon>
        <taxon>Cephalopoda</taxon>
        <taxon>Coleoidea</taxon>
        <taxon>Octopodiformes</taxon>
        <taxon>Octopoda</taxon>
        <taxon>Incirrata</taxon>
        <taxon>Octopodidae</taxon>
        <taxon>Octopus</taxon>
    </lineage>
</organism>
<reference evidence="2" key="1">
    <citation type="submission" date="2023-08" db="EMBL/GenBank/DDBJ databases">
        <authorList>
            <person name="Alioto T."/>
            <person name="Alioto T."/>
            <person name="Gomez Garrido J."/>
        </authorList>
    </citation>
    <scope>NUCLEOTIDE SEQUENCE</scope>
</reference>
<keyword evidence="1" id="KW-0472">Membrane</keyword>
<gene>
    <name evidence="2" type="ORF">OCTVUL_1B016659</name>
</gene>
<feature type="transmembrane region" description="Helical" evidence="1">
    <location>
        <begin position="33"/>
        <end position="53"/>
    </location>
</feature>
<dbReference type="AlphaFoldDB" id="A0AA36F3X2"/>
<dbReference type="EMBL" id="OX597818">
    <property type="protein sequence ID" value="CAI9723499.1"/>
    <property type="molecule type" value="Genomic_DNA"/>
</dbReference>
<sequence length="173" mass="18736">MQIDFGHGVNKSGCVSVTDVAGSGDGSGGWRGVVIVVFCGADNVITFYIVWTSDFLIHSDIISKITSTEMTRHILILSIVGMVLVSLVNARYIPEEELRSKRQTGDIKTAEYQAWLALGGIVPPGCVEVACGVVDVHASGKKKRSDISSDDIRRSILAQRLIRFAAERLAKTE</sequence>
<keyword evidence="1" id="KW-0812">Transmembrane</keyword>
<evidence type="ECO:0000256" key="1">
    <source>
        <dbReference type="SAM" id="Phobius"/>
    </source>
</evidence>
<feature type="transmembrane region" description="Helical" evidence="1">
    <location>
        <begin position="114"/>
        <end position="134"/>
    </location>
</feature>
<evidence type="ECO:0000313" key="2">
    <source>
        <dbReference type="EMBL" id="CAI9723499.1"/>
    </source>
</evidence>
<accession>A0AA36F3X2</accession>
<keyword evidence="3" id="KW-1185">Reference proteome</keyword>
<feature type="transmembrane region" description="Helical" evidence="1">
    <location>
        <begin position="74"/>
        <end position="94"/>
    </location>
</feature>
<dbReference type="Proteomes" id="UP001162480">
    <property type="component" value="Chromosome 5"/>
</dbReference>
<keyword evidence="1" id="KW-1133">Transmembrane helix</keyword>